<dbReference type="EMBL" id="JBHSQV010000182">
    <property type="protein sequence ID" value="MFC5988512.1"/>
    <property type="molecule type" value="Genomic_DNA"/>
</dbReference>
<evidence type="ECO:0000256" key="1">
    <source>
        <dbReference type="ARBA" id="ARBA00023015"/>
    </source>
</evidence>
<dbReference type="SUPFAM" id="SSF46785">
    <property type="entry name" value="Winged helix' DNA-binding domain"/>
    <property type="match status" value="1"/>
</dbReference>
<evidence type="ECO:0000313" key="5">
    <source>
        <dbReference type="Proteomes" id="UP001596250"/>
    </source>
</evidence>
<dbReference type="Pfam" id="PF25583">
    <property type="entry name" value="WCX"/>
    <property type="match status" value="1"/>
</dbReference>
<dbReference type="InterPro" id="IPR026881">
    <property type="entry name" value="WYL_dom"/>
</dbReference>
<evidence type="ECO:0000313" key="4">
    <source>
        <dbReference type="EMBL" id="MFC5988512.1"/>
    </source>
</evidence>
<dbReference type="InterPro" id="IPR036388">
    <property type="entry name" value="WH-like_DNA-bd_sf"/>
</dbReference>
<evidence type="ECO:0000256" key="2">
    <source>
        <dbReference type="ARBA" id="ARBA00023163"/>
    </source>
</evidence>
<dbReference type="Pfam" id="PF13280">
    <property type="entry name" value="WYL"/>
    <property type="match status" value="1"/>
</dbReference>
<protein>
    <submittedName>
        <fullName evidence="4">Helix-turn-helix transcriptional regulator</fullName>
    </submittedName>
</protein>
<name>A0ABW1ITV5_9BACL</name>
<comment type="caution">
    <text evidence="4">The sequence shown here is derived from an EMBL/GenBank/DDBJ whole genome shotgun (WGS) entry which is preliminary data.</text>
</comment>
<dbReference type="PROSITE" id="PS51000">
    <property type="entry name" value="HTH_DEOR_2"/>
    <property type="match status" value="1"/>
</dbReference>
<proteinExistence type="predicted"/>
<dbReference type="InterPro" id="IPR001034">
    <property type="entry name" value="DeoR_HTH"/>
</dbReference>
<reference evidence="5" key="1">
    <citation type="journal article" date="2019" name="Int. J. Syst. Evol. Microbiol.">
        <title>The Global Catalogue of Microorganisms (GCM) 10K type strain sequencing project: providing services to taxonomists for standard genome sequencing and annotation.</title>
        <authorList>
            <consortium name="The Broad Institute Genomics Platform"/>
            <consortium name="The Broad Institute Genome Sequencing Center for Infectious Disease"/>
            <person name="Wu L."/>
            <person name="Ma J."/>
        </authorList>
    </citation>
    <scope>NUCLEOTIDE SEQUENCE [LARGE SCALE GENOMIC DNA]</scope>
    <source>
        <strain evidence="5">CCM 8749</strain>
    </source>
</reference>
<keyword evidence="5" id="KW-1185">Reference proteome</keyword>
<evidence type="ECO:0000259" key="3">
    <source>
        <dbReference type="PROSITE" id="PS51000"/>
    </source>
</evidence>
<sequence length="313" mass="36057">MKLERLISMIYMLLNNEVISTSALADKYQVSQRTIYRDIDTICAAGIPVVSYQGANGGYGIMESYKMDRSLLGSYDVDTLVTILNSLGTVFTDEQASETIRKLQTIQRDTSGPSLTLDIGSRRASTDSLRMLRTAIKTKRLVSFEYISMKNERVHRDVEPVCLMYKNQNWYLYGYCRLRRDYREFRLNRMTELAVQDMTYHSDHALPVQERKEYSARTDLSFQVVLRFSTQALAKALDFFHDADKQFGVDGSMTVRLKFGSARSEWLQPILLSFGSHVDVVEPPELKRQLRSTIEKMLRHHSDPHTAPYEESS</sequence>
<feature type="domain" description="HTH deoR-type" evidence="3">
    <location>
        <begin position="2"/>
        <end position="57"/>
    </location>
</feature>
<organism evidence="4 5">
    <name type="scientific">Marinicrinis lubricantis</name>
    <dbReference type="NCBI Taxonomy" id="2086470"/>
    <lineage>
        <taxon>Bacteria</taxon>
        <taxon>Bacillati</taxon>
        <taxon>Bacillota</taxon>
        <taxon>Bacilli</taxon>
        <taxon>Bacillales</taxon>
        <taxon>Paenibacillaceae</taxon>
    </lineage>
</organism>
<gene>
    <name evidence="4" type="ORF">ACFPXP_19075</name>
</gene>
<keyword evidence="1" id="KW-0805">Transcription regulation</keyword>
<dbReference type="Proteomes" id="UP001596250">
    <property type="component" value="Unassembled WGS sequence"/>
</dbReference>
<dbReference type="PANTHER" id="PTHR34580">
    <property type="match status" value="1"/>
</dbReference>
<dbReference type="PANTHER" id="PTHR34580:SF1">
    <property type="entry name" value="PROTEIN PAFC"/>
    <property type="match status" value="1"/>
</dbReference>
<dbReference type="InterPro" id="IPR057727">
    <property type="entry name" value="WCX_dom"/>
</dbReference>
<dbReference type="InterPro" id="IPR013196">
    <property type="entry name" value="HTH_11"/>
</dbReference>
<dbReference type="InterPro" id="IPR028349">
    <property type="entry name" value="PafC-like"/>
</dbReference>
<dbReference type="InterPro" id="IPR051534">
    <property type="entry name" value="CBASS_pafABC_assoc_protein"/>
</dbReference>
<dbReference type="PROSITE" id="PS52050">
    <property type="entry name" value="WYL"/>
    <property type="match status" value="1"/>
</dbReference>
<dbReference type="Pfam" id="PF08279">
    <property type="entry name" value="HTH_11"/>
    <property type="match status" value="1"/>
</dbReference>
<dbReference type="Gene3D" id="1.10.10.10">
    <property type="entry name" value="Winged helix-like DNA-binding domain superfamily/Winged helix DNA-binding domain"/>
    <property type="match status" value="1"/>
</dbReference>
<dbReference type="RefSeq" id="WP_379895988.1">
    <property type="nucleotide sequence ID" value="NZ_CBCSCT010000011.1"/>
</dbReference>
<dbReference type="InterPro" id="IPR036390">
    <property type="entry name" value="WH_DNA-bd_sf"/>
</dbReference>
<accession>A0ABW1ITV5</accession>
<keyword evidence="2" id="KW-0804">Transcription</keyword>
<dbReference type="PIRSF" id="PIRSF016838">
    <property type="entry name" value="PafC"/>
    <property type="match status" value="1"/>
</dbReference>